<feature type="transmembrane region" description="Helical" evidence="6">
    <location>
        <begin position="141"/>
        <end position="160"/>
    </location>
</feature>
<dbReference type="RefSeq" id="WP_087037201.1">
    <property type="nucleotide sequence ID" value="NZ_CP021377.1"/>
</dbReference>
<evidence type="ECO:0000256" key="4">
    <source>
        <dbReference type="ARBA" id="ARBA00022989"/>
    </source>
</evidence>
<keyword evidence="5 6" id="KW-0472">Membrane</keyword>
<name>A0A1Y0D672_9GAMM</name>
<feature type="transmembrane region" description="Helical" evidence="6">
    <location>
        <begin position="42"/>
        <end position="66"/>
    </location>
</feature>
<protein>
    <submittedName>
        <fullName evidence="7">Lysine transporter LysE</fullName>
    </submittedName>
</protein>
<dbReference type="PANTHER" id="PTHR30086:SF20">
    <property type="entry name" value="ARGININE EXPORTER PROTEIN ARGO-RELATED"/>
    <property type="match status" value="1"/>
</dbReference>
<comment type="subcellular location">
    <subcellularLocation>
        <location evidence="1">Cell membrane</location>
        <topology evidence="1">Multi-pass membrane protein</topology>
    </subcellularLocation>
</comment>
<evidence type="ECO:0000256" key="5">
    <source>
        <dbReference type="ARBA" id="ARBA00023136"/>
    </source>
</evidence>
<organism evidence="7 8">
    <name type="scientific">Oceanisphaera profunda</name>
    <dbReference type="NCBI Taxonomy" id="1416627"/>
    <lineage>
        <taxon>Bacteria</taxon>
        <taxon>Pseudomonadati</taxon>
        <taxon>Pseudomonadota</taxon>
        <taxon>Gammaproteobacteria</taxon>
        <taxon>Aeromonadales</taxon>
        <taxon>Aeromonadaceae</taxon>
        <taxon>Oceanisphaera</taxon>
    </lineage>
</organism>
<dbReference type="OrthoDB" id="9812084at2"/>
<dbReference type="PANTHER" id="PTHR30086">
    <property type="entry name" value="ARGININE EXPORTER PROTEIN ARGO"/>
    <property type="match status" value="1"/>
</dbReference>
<evidence type="ECO:0000256" key="2">
    <source>
        <dbReference type="ARBA" id="ARBA00022475"/>
    </source>
</evidence>
<dbReference type="GO" id="GO:0005886">
    <property type="term" value="C:plasma membrane"/>
    <property type="evidence" value="ECO:0007669"/>
    <property type="project" value="UniProtKB-SubCell"/>
</dbReference>
<gene>
    <name evidence="7" type="ORF">CBP31_10810</name>
</gene>
<keyword evidence="3 6" id="KW-0812">Transmembrane</keyword>
<evidence type="ECO:0000313" key="8">
    <source>
        <dbReference type="Proteomes" id="UP000243937"/>
    </source>
</evidence>
<accession>A0A1Y0D672</accession>
<evidence type="ECO:0000256" key="3">
    <source>
        <dbReference type="ARBA" id="ARBA00022692"/>
    </source>
</evidence>
<evidence type="ECO:0000256" key="6">
    <source>
        <dbReference type="SAM" id="Phobius"/>
    </source>
</evidence>
<dbReference type="Pfam" id="PF01810">
    <property type="entry name" value="LysE"/>
    <property type="match status" value="1"/>
</dbReference>
<keyword evidence="8" id="KW-1185">Reference proteome</keyword>
<keyword evidence="2" id="KW-1003">Cell membrane</keyword>
<feature type="transmembrane region" description="Helical" evidence="6">
    <location>
        <begin position="111"/>
        <end position="134"/>
    </location>
</feature>
<dbReference type="KEGG" id="opf:CBP31_10810"/>
<feature type="transmembrane region" description="Helical" evidence="6">
    <location>
        <begin position="180"/>
        <end position="196"/>
    </location>
</feature>
<sequence length="197" mass="22119">MDFTLLVSVAGFAFAACGTPGPNNMLLTHSATRFGYRPTLKLLLGIMLGLQLLLLFSALGLGQLFLRWPVLQWTLKILGSGYLLWLAWQISRAAPPKAYTVESSMNWRQGALFQVFNPKAWLMAVSAMSGFTLVGEQYWSSAWIVLAVFLVLGIITGHLWTLFGLNLRTWLRSARDWRRFNQGMALLTAASVVMIWY</sequence>
<dbReference type="AlphaFoldDB" id="A0A1Y0D672"/>
<reference evidence="7 8" key="1">
    <citation type="journal article" date="2014" name="Int. J. Syst. Evol. Microbiol.">
        <title>Oceanisphaera profunda sp. nov., a marine bacterium isolated from deep-sea sediment, and emended description of the genus Oceanisphaera.</title>
        <authorList>
            <person name="Xu Z."/>
            <person name="Zhang X.Y."/>
            <person name="Su H.N."/>
            <person name="Yu Z.C."/>
            <person name="Liu C."/>
            <person name="Li H."/>
            <person name="Chen X.L."/>
            <person name="Song X.Y."/>
            <person name="Xie B.B."/>
            <person name="Qin Q.L."/>
            <person name="Zhou B.C."/>
            <person name="Shi M."/>
            <person name="Huang Y."/>
            <person name="Zhang Y.Z."/>
        </authorList>
    </citation>
    <scope>NUCLEOTIDE SEQUENCE [LARGE SCALE GENOMIC DNA]</scope>
    <source>
        <strain evidence="7 8">SM1222</strain>
    </source>
</reference>
<keyword evidence="4 6" id="KW-1133">Transmembrane helix</keyword>
<evidence type="ECO:0000256" key="1">
    <source>
        <dbReference type="ARBA" id="ARBA00004651"/>
    </source>
</evidence>
<dbReference type="EMBL" id="CP021377">
    <property type="protein sequence ID" value="ART83053.1"/>
    <property type="molecule type" value="Genomic_DNA"/>
</dbReference>
<dbReference type="Proteomes" id="UP000243937">
    <property type="component" value="Chromosome"/>
</dbReference>
<dbReference type="GO" id="GO:0015171">
    <property type="term" value="F:amino acid transmembrane transporter activity"/>
    <property type="evidence" value="ECO:0007669"/>
    <property type="project" value="TreeGrafter"/>
</dbReference>
<proteinExistence type="predicted"/>
<feature type="transmembrane region" description="Helical" evidence="6">
    <location>
        <begin position="73"/>
        <end position="91"/>
    </location>
</feature>
<dbReference type="InterPro" id="IPR001123">
    <property type="entry name" value="LeuE-type"/>
</dbReference>
<evidence type="ECO:0000313" key="7">
    <source>
        <dbReference type="EMBL" id="ART83053.1"/>
    </source>
</evidence>
<dbReference type="GO" id="GO:0033228">
    <property type="term" value="P:cysteine export across plasma membrane"/>
    <property type="evidence" value="ECO:0007669"/>
    <property type="project" value="TreeGrafter"/>
</dbReference>